<dbReference type="GO" id="GO:0016787">
    <property type="term" value="F:hydrolase activity"/>
    <property type="evidence" value="ECO:0007669"/>
    <property type="project" value="UniProtKB-KW"/>
</dbReference>
<dbReference type="PANTHER" id="PTHR11014:SF62">
    <property type="entry name" value="IAA-AMINO ACID HYDROLASE ILR1-LIKE 6"/>
    <property type="match status" value="1"/>
</dbReference>
<feature type="domain" description="Peptidase M20 dimerisation" evidence="5">
    <location>
        <begin position="286"/>
        <end position="381"/>
    </location>
</feature>
<dbReference type="SUPFAM" id="SSF53187">
    <property type="entry name" value="Zn-dependent exopeptidases"/>
    <property type="match status" value="1"/>
</dbReference>
<dbReference type="Gene3D" id="3.30.70.360">
    <property type="match status" value="1"/>
</dbReference>
<dbReference type="EMBL" id="MLFT02000010">
    <property type="protein sequence ID" value="PHT37262.1"/>
    <property type="molecule type" value="Genomic_DNA"/>
</dbReference>
<dbReference type="InterPro" id="IPR017439">
    <property type="entry name" value="Amidohydrolase"/>
</dbReference>
<sequence length="496" mass="54678">MDILVNFLPISSKKALLFIILLFCMVSTPLKAVVKSTVSSSSSSAAASDQRDLITYFKSTRTLLPNPINIPFQNQSRTSKINLFTSSSLDCSSTWNQECSNEILKIAHKKEHVHWIKSIRRKIHEHPELAFQEYQTSRIVRQELNKLEISYKFPMATTGIRAVIGSGQPPFVALRADMDALPIQEAVEWEHKSKIDGKMHACGHDAHVAMLLGAARILKAREKNLKGTVILIFQPAEEAGNGAKSMIKDGALENVEAIFAAHVSHQHPTGVIGSTRGALLAGCGFFRAVINGKTGQASSPHHSIDTLLAASAAVISLQSIVSRESDPLDSQVVSVTSFNGGDSLDVIPETVTLSGTFRAFSRTNFYQLLKRIREVFTEQASVYRCTATVDFFEDNDTIYPPTVNDERMYEHVKKVARDLVGTTNFKVVPPMMGAEDFSFYSEVIPAAFFYIGIRNETLGSIHTGHSPHFMIDEDVLPIGAATHAAIAERYLYEYGS</sequence>
<dbReference type="GO" id="GO:0009850">
    <property type="term" value="P:auxin metabolic process"/>
    <property type="evidence" value="ECO:0007669"/>
    <property type="project" value="InterPro"/>
</dbReference>
<evidence type="ECO:0000256" key="2">
    <source>
        <dbReference type="ARBA" id="ARBA00022729"/>
    </source>
</evidence>
<evidence type="ECO:0000256" key="4">
    <source>
        <dbReference type="ARBA" id="ARBA00023211"/>
    </source>
</evidence>
<dbReference type="Pfam" id="PF01546">
    <property type="entry name" value="Peptidase_M20"/>
    <property type="match status" value="1"/>
</dbReference>
<evidence type="ECO:0000313" key="7">
    <source>
        <dbReference type="Proteomes" id="UP000224567"/>
    </source>
</evidence>
<dbReference type="GO" id="GO:0009694">
    <property type="term" value="P:jasmonic acid metabolic process"/>
    <property type="evidence" value="ECO:0007669"/>
    <property type="project" value="TreeGrafter"/>
</dbReference>
<keyword evidence="2" id="KW-0732">Signal</keyword>
<comment type="similarity">
    <text evidence="1">Belongs to the peptidase M20 family.</text>
</comment>
<dbReference type="OrthoDB" id="6119954at2759"/>
<proteinExistence type="inferred from homology"/>
<dbReference type="FunFam" id="3.30.70.360:FF:000001">
    <property type="entry name" value="N-acetyldiaminopimelate deacetylase"/>
    <property type="match status" value="1"/>
</dbReference>
<dbReference type="InterPro" id="IPR036264">
    <property type="entry name" value="Bact_exopeptidase_dim_dom"/>
</dbReference>
<organism evidence="6 7">
    <name type="scientific">Capsicum baccatum</name>
    <name type="common">Peruvian pepper</name>
    <dbReference type="NCBI Taxonomy" id="33114"/>
    <lineage>
        <taxon>Eukaryota</taxon>
        <taxon>Viridiplantae</taxon>
        <taxon>Streptophyta</taxon>
        <taxon>Embryophyta</taxon>
        <taxon>Tracheophyta</taxon>
        <taxon>Spermatophyta</taxon>
        <taxon>Magnoliopsida</taxon>
        <taxon>eudicotyledons</taxon>
        <taxon>Gunneridae</taxon>
        <taxon>Pentapetalae</taxon>
        <taxon>asterids</taxon>
        <taxon>lamiids</taxon>
        <taxon>Solanales</taxon>
        <taxon>Solanaceae</taxon>
        <taxon>Solanoideae</taxon>
        <taxon>Capsiceae</taxon>
        <taxon>Capsicum</taxon>
    </lineage>
</organism>
<reference evidence="7" key="2">
    <citation type="journal article" date="2017" name="J. Anim. Genet.">
        <title>Multiple reference genome sequences of hot pepper reveal the massive evolution of plant disease resistance genes by retroduplication.</title>
        <authorList>
            <person name="Kim S."/>
            <person name="Park J."/>
            <person name="Yeom S.-I."/>
            <person name="Kim Y.-M."/>
            <person name="Seo E."/>
            <person name="Kim K.-T."/>
            <person name="Kim M.-S."/>
            <person name="Lee J.M."/>
            <person name="Cheong K."/>
            <person name="Shin H.-S."/>
            <person name="Kim S.-B."/>
            <person name="Han K."/>
            <person name="Lee J."/>
            <person name="Park M."/>
            <person name="Lee H.-A."/>
            <person name="Lee H.-Y."/>
            <person name="Lee Y."/>
            <person name="Oh S."/>
            <person name="Lee J.H."/>
            <person name="Choi E."/>
            <person name="Choi E."/>
            <person name="Lee S.E."/>
            <person name="Jeon J."/>
            <person name="Kim H."/>
            <person name="Choi G."/>
            <person name="Song H."/>
            <person name="Lee J."/>
            <person name="Lee S.-C."/>
            <person name="Kwon J.-K."/>
            <person name="Lee H.-Y."/>
            <person name="Koo N."/>
            <person name="Hong Y."/>
            <person name="Kim R.W."/>
            <person name="Kang W.-H."/>
            <person name="Huh J.H."/>
            <person name="Kang B.-C."/>
            <person name="Yang T.-J."/>
            <person name="Lee Y.-H."/>
            <person name="Bennetzen J.L."/>
            <person name="Choi D."/>
        </authorList>
    </citation>
    <scope>NUCLEOTIDE SEQUENCE [LARGE SCALE GENOMIC DNA]</scope>
    <source>
        <strain evidence="7">cv. PBC81</strain>
    </source>
</reference>
<evidence type="ECO:0000259" key="5">
    <source>
        <dbReference type="Pfam" id="PF07687"/>
    </source>
</evidence>
<dbReference type="InterPro" id="IPR044757">
    <property type="entry name" value="ILR1-like_Hyd"/>
</dbReference>
<keyword evidence="4" id="KW-0464">Manganese</keyword>
<evidence type="ECO:0000313" key="6">
    <source>
        <dbReference type="EMBL" id="PHT37262.1"/>
    </source>
</evidence>
<keyword evidence="3" id="KW-0378">Hydrolase</keyword>
<accession>A0A2G2VWB5</accession>
<dbReference type="InterPro" id="IPR011650">
    <property type="entry name" value="Peptidase_M20_dimer"/>
</dbReference>
<dbReference type="InterPro" id="IPR002933">
    <property type="entry name" value="Peptidase_M20"/>
</dbReference>
<dbReference type="Proteomes" id="UP000224567">
    <property type="component" value="Unassembled WGS sequence"/>
</dbReference>
<protein>
    <submittedName>
        <fullName evidence="6">IAA-amino acid hydrolase ILR1-like 6</fullName>
    </submittedName>
</protein>
<gene>
    <name evidence="6" type="ORF">CQW23_24962</name>
</gene>
<comment type="caution">
    <text evidence="6">The sequence shown here is derived from an EMBL/GenBank/DDBJ whole genome shotgun (WGS) entry which is preliminary data.</text>
</comment>
<dbReference type="Pfam" id="PF07687">
    <property type="entry name" value="M20_dimer"/>
    <property type="match status" value="1"/>
</dbReference>
<dbReference type="AlphaFoldDB" id="A0A2G2VWB5"/>
<dbReference type="CDD" id="cd08017">
    <property type="entry name" value="M20_IAA_Hyd"/>
    <property type="match status" value="1"/>
</dbReference>
<keyword evidence="7" id="KW-1185">Reference proteome</keyword>
<dbReference type="NCBIfam" id="TIGR01891">
    <property type="entry name" value="amidohydrolases"/>
    <property type="match status" value="1"/>
</dbReference>
<dbReference type="Gene3D" id="3.40.630.10">
    <property type="entry name" value="Zn peptidases"/>
    <property type="match status" value="1"/>
</dbReference>
<dbReference type="SUPFAM" id="SSF55031">
    <property type="entry name" value="Bacterial exopeptidase dimerisation domain"/>
    <property type="match status" value="1"/>
</dbReference>
<dbReference type="PANTHER" id="PTHR11014">
    <property type="entry name" value="PEPTIDASE M20 FAMILY MEMBER"/>
    <property type="match status" value="1"/>
</dbReference>
<name>A0A2G2VWB5_CAPBA</name>
<evidence type="ECO:0000256" key="3">
    <source>
        <dbReference type="ARBA" id="ARBA00022801"/>
    </source>
</evidence>
<reference evidence="6 7" key="1">
    <citation type="journal article" date="2017" name="Genome Biol.">
        <title>New reference genome sequences of hot pepper reveal the massive evolution of plant disease-resistance genes by retroduplication.</title>
        <authorList>
            <person name="Kim S."/>
            <person name="Park J."/>
            <person name="Yeom S.I."/>
            <person name="Kim Y.M."/>
            <person name="Seo E."/>
            <person name="Kim K.T."/>
            <person name="Kim M.S."/>
            <person name="Lee J.M."/>
            <person name="Cheong K."/>
            <person name="Shin H.S."/>
            <person name="Kim S.B."/>
            <person name="Han K."/>
            <person name="Lee J."/>
            <person name="Park M."/>
            <person name="Lee H.A."/>
            <person name="Lee H.Y."/>
            <person name="Lee Y."/>
            <person name="Oh S."/>
            <person name="Lee J.H."/>
            <person name="Choi E."/>
            <person name="Choi E."/>
            <person name="Lee S.E."/>
            <person name="Jeon J."/>
            <person name="Kim H."/>
            <person name="Choi G."/>
            <person name="Song H."/>
            <person name="Lee J."/>
            <person name="Lee S.C."/>
            <person name="Kwon J.K."/>
            <person name="Lee H.Y."/>
            <person name="Koo N."/>
            <person name="Hong Y."/>
            <person name="Kim R.W."/>
            <person name="Kang W.H."/>
            <person name="Huh J.H."/>
            <person name="Kang B.C."/>
            <person name="Yang T.J."/>
            <person name="Lee Y.H."/>
            <person name="Bennetzen J.L."/>
            <person name="Choi D."/>
        </authorList>
    </citation>
    <scope>NUCLEOTIDE SEQUENCE [LARGE SCALE GENOMIC DNA]</scope>
    <source>
        <strain evidence="7">cv. PBC81</strain>
    </source>
</reference>
<dbReference type="STRING" id="33114.A0A2G2VWB5"/>
<evidence type="ECO:0000256" key="1">
    <source>
        <dbReference type="ARBA" id="ARBA00006153"/>
    </source>
</evidence>